<sequence length="139" mass="14574">MRHGAELAALATQIRQTDRGAVMKLGSGNVVKADRASILPVASFVAALLATMLLGALAALSMFGIPTTLHEARADRSHVPELSFYVGVLFSAPIWLAGIWTTAFAFATGARSLVRYLGLGICAAAAAVFALMFSLRPDL</sequence>
<dbReference type="AlphaFoldDB" id="A0A512IWN5"/>
<evidence type="ECO:0000256" key="1">
    <source>
        <dbReference type="SAM" id="Phobius"/>
    </source>
</evidence>
<organism evidence="2 4">
    <name type="scientific">Methylobacterium oxalidis</name>
    <dbReference type="NCBI Taxonomy" id="944322"/>
    <lineage>
        <taxon>Bacteria</taxon>
        <taxon>Pseudomonadati</taxon>
        <taxon>Pseudomonadota</taxon>
        <taxon>Alphaproteobacteria</taxon>
        <taxon>Hyphomicrobiales</taxon>
        <taxon>Methylobacteriaceae</taxon>
        <taxon>Methylobacterium</taxon>
    </lineage>
</organism>
<evidence type="ECO:0000313" key="5">
    <source>
        <dbReference type="Proteomes" id="UP001156856"/>
    </source>
</evidence>
<protein>
    <submittedName>
        <fullName evidence="2">Uncharacterized protein</fullName>
    </submittedName>
</protein>
<feature type="transmembrane region" description="Helical" evidence="1">
    <location>
        <begin position="113"/>
        <end position="135"/>
    </location>
</feature>
<evidence type="ECO:0000313" key="3">
    <source>
        <dbReference type="EMBL" id="GLS62008.1"/>
    </source>
</evidence>
<accession>A0A512IWN5</accession>
<evidence type="ECO:0000313" key="2">
    <source>
        <dbReference type="EMBL" id="GEP02063.1"/>
    </source>
</evidence>
<evidence type="ECO:0000313" key="4">
    <source>
        <dbReference type="Proteomes" id="UP000321960"/>
    </source>
</evidence>
<feature type="transmembrane region" description="Helical" evidence="1">
    <location>
        <begin position="84"/>
        <end position="107"/>
    </location>
</feature>
<reference evidence="5" key="2">
    <citation type="journal article" date="2019" name="Int. J. Syst. Evol. Microbiol.">
        <title>The Global Catalogue of Microorganisms (GCM) 10K type strain sequencing project: providing services to taxonomists for standard genome sequencing and annotation.</title>
        <authorList>
            <consortium name="The Broad Institute Genomics Platform"/>
            <consortium name="The Broad Institute Genome Sequencing Center for Infectious Disease"/>
            <person name="Wu L."/>
            <person name="Ma J."/>
        </authorList>
    </citation>
    <scope>NUCLEOTIDE SEQUENCE [LARGE SCALE GENOMIC DNA]</scope>
    <source>
        <strain evidence="5">NBRC 107715</strain>
    </source>
</reference>
<name>A0A512IWN5_9HYPH</name>
<gene>
    <name evidence="3" type="ORF">GCM10007888_03890</name>
    <name evidence="2" type="ORF">MOX02_01010</name>
</gene>
<keyword evidence="1" id="KW-0812">Transmembrane</keyword>
<reference evidence="3" key="1">
    <citation type="journal article" date="2014" name="Int. J. Syst. Evol. Microbiol.">
        <title>Complete genome of a new Firmicutes species belonging to the dominant human colonic microbiota ('Ruminococcus bicirculans') reveals two chromosomes and a selective capacity to utilize plant glucans.</title>
        <authorList>
            <consortium name="NISC Comparative Sequencing Program"/>
            <person name="Wegmann U."/>
            <person name="Louis P."/>
            <person name="Goesmann A."/>
            <person name="Henrissat B."/>
            <person name="Duncan S.H."/>
            <person name="Flint H.J."/>
        </authorList>
    </citation>
    <scope>NUCLEOTIDE SEQUENCE</scope>
    <source>
        <strain evidence="3">NBRC 107715</strain>
    </source>
</reference>
<comment type="caution">
    <text evidence="2">The sequence shown here is derived from an EMBL/GenBank/DDBJ whole genome shotgun (WGS) entry which is preliminary data.</text>
</comment>
<feature type="transmembrane region" description="Helical" evidence="1">
    <location>
        <begin position="38"/>
        <end position="63"/>
    </location>
</feature>
<dbReference type="EMBL" id="BSPK01000004">
    <property type="protein sequence ID" value="GLS62008.1"/>
    <property type="molecule type" value="Genomic_DNA"/>
</dbReference>
<keyword evidence="5" id="KW-1185">Reference proteome</keyword>
<reference evidence="3" key="4">
    <citation type="submission" date="2023-01" db="EMBL/GenBank/DDBJ databases">
        <title>Draft genome sequence of Methylobacterium oxalidis strain NBRC 107715.</title>
        <authorList>
            <person name="Sun Q."/>
            <person name="Mori K."/>
        </authorList>
    </citation>
    <scope>NUCLEOTIDE SEQUENCE</scope>
    <source>
        <strain evidence="3">NBRC 107715</strain>
    </source>
</reference>
<reference evidence="2 4" key="3">
    <citation type="submission" date="2019-07" db="EMBL/GenBank/DDBJ databases">
        <title>Whole genome shotgun sequence of Methylobacterium oxalidis NBRC 107715.</title>
        <authorList>
            <person name="Hosoyama A."/>
            <person name="Uohara A."/>
            <person name="Ohji S."/>
            <person name="Ichikawa N."/>
        </authorList>
    </citation>
    <scope>NUCLEOTIDE SEQUENCE [LARGE SCALE GENOMIC DNA]</scope>
    <source>
        <strain evidence="2 4">NBRC 107715</strain>
    </source>
</reference>
<keyword evidence="1" id="KW-1133">Transmembrane helix</keyword>
<dbReference type="Proteomes" id="UP001156856">
    <property type="component" value="Unassembled WGS sequence"/>
</dbReference>
<dbReference type="Proteomes" id="UP000321960">
    <property type="component" value="Unassembled WGS sequence"/>
</dbReference>
<keyword evidence="1" id="KW-0472">Membrane</keyword>
<dbReference type="EMBL" id="BJZU01000002">
    <property type="protein sequence ID" value="GEP02063.1"/>
    <property type="molecule type" value="Genomic_DNA"/>
</dbReference>
<proteinExistence type="predicted"/>